<dbReference type="SUPFAM" id="SSF144232">
    <property type="entry name" value="HIT/MYND zinc finger-like"/>
    <property type="match status" value="1"/>
</dbReference>
<keyword evidence="3" id="KW-0677">Repeat</keyword>
<reference evidence="11" key="1">
    <citation type="submission" date="2022-11" db="UniProtKB">
        <authorList>
            <consortium name="WormBaseParasite"/>
        </authorList>
    </citation>
    <scope>IDENTIFICATION</scope>
</reference>
<evidence type="ECO:0000313" key="11">
    <source>
        <dbReference type="WBParaSite" id="nRc.2.0.1.t33133-RA"/>
    </source>
</evidence>
<dbReference type="AlphaFoldDB" id="A0A915K473"/>
<keyword evidence="2" id="KW-0479">Metal-binding</keyword>
<keyword evidence="6" id="KW-0040">ANK repeat</keyword>
<dbReference type="WBParaSite" id="nRc.2.0.1.t33133-RA">
    <property type="protein sequence ID" value="nRc.2.0.1.t33133-RA"/>
    <property type="gene ID" value="nRc.2.0.1.g33133"/>
</dbReference>
<dbReference type="Pfam" id="PF01753">
    <property type="entry name" value="zf-MYND"/>
    <property type="match status" value="1"/>
</dbReference>
<evidence type="ECO:0000259" key="9">
    <source>
        <dbReference type="PROSITE" id="PS50865"/>
    </source>
</evidence>
<name>A0A915K473_ROMCU</name>
<dbReference type="PROSITE" id="PS50865">
    <property type="entry name" value="ZF_MYND_2"/>
    <property type="match status" value="1"/>
</dbReference>
<evidence type="ECO:0000256" key="4">
    <source>
        <dbReference type="ARBA" id="ARBA00022771"/>
    </source>
</evidence>
<organism evidence="10 11">
    <name type="scientific">Romanomermis culicivorax</name>
    <name type="common">Nematode worm</name>
    <dbReference type="NCBI Taxonomy" id="13658"/>
    <lineage>
        <taxon>Eukaryota</taxon>
        <taxon>Metazoa</taxon>
        <taxon>Ecdysozoa</taxon>
        <taxon>Nematoda</taxon>
        <taxon>Enoplea</taxon>
        <taxon>Dorylaimia</taxon>
        <taxon>Mermithida</taxon>
        <taxon>Mermithoidea</taxon>
        <taxon>Mermithidae</taxon>
        <taxon>Romanomermis</taxon>
    </lineage>
</organism>
<evidence type="ECO:0000256" key="3">
    <source>
        <dbReference type="ARBA" id="ARBA00022737"/>
    </source>
</evidence>
<proteinExistence type="predicted"/>
<dbReference type="GO" id="GO:0042995">
    <property type="term" value="C:cell projection"/>
    <property type="evidence" value="ECO:0007669"/>
    <property type="project" value="UniProtKB-SubCell"/>
</dbReference>
<evidence type="ECO:0000256" key="5">
    <source>
        <dbReference type="ARBA" id="ARBA00022833"/>
    </source>
</evidence>
<dbReference type="Gene3D" id="6.10.140.2220">
    <property type="match status" value="1"/>
</dbReference>
<protein>
    <submittedName>
        <fullName evidence="11">MYND-type domain-containing protein</fullName>
    </submittedName>
</protein>
<comment type="subcellular location">
    <subcellularLocation>
        <location evidence="1">Cell projection</location>
    </subcellularLocation>
</comment>
<evidence type="ECO:0000256" key="1">
    <source>
        <dbReference type="ARBA" id="ARBA00004316"/>
    </source>
</evidence>
<dbReference type="PANTHER" id="PTHR24150:SF8">
    <property type="entry name" value="ANKYRIN REPEAT AND MYND DOMAIN-CONTAINING PROTEIN 2"/>
    <property type="match status" value="1"/>
</dbReference>
<keyword evidence="7" id="KW-0966">Cell projection</keyword>
<evidence type="ECO:0000256" key="6">
    <source>
        <dbReference type="ARBA" id="ARBA00023043"/>
    </source>
</evidence>
<dbReference type="GO" id="GO:0008270">
    <property type="term" value="F:zinc ion binding"/>
    <property type="evidence" value="ECO:0007669"/>
    <property type="project" value="UniProtKB-KW"/>
</dbReference>
<dbReference type="Proteomes" id="UP000887565">
    <property type="component" value="Unplaced"/>
</dbReference>
<evidence type="ECO:0000313" key="10">
    <source>
        <dbReference type="Proteomes" id="UP000887565"/>
    </source>
</evidence>
<evidence type="ECO:0000256" key="8">
    <source>
        <dbReference type="PROSITE-ProRule" id="PRU00134"/>
    </source>
</evidence>
<feature type="domain" description="MYND-type" evidence="9">
    <location>
        <begin position="180"/>
        <end position="223"/>
    </location>
</feature>
<keyword evidence="4 8" id="KW-0863">Zinc-finger</keyword>
<dbReference type="InterPro" id="IPR002893">
    <property type="entry name" value="Znf_MYND"/>
</dbReference>
<sequence>MQSMERKRTKGKFPFRSVYPPSFSAICSYPFGPKVDFQAERFKLLAIRSVGKGNYSFRPKVDFQAERFNLLTIRSVGKDKYKQAFTRNRTKSKIIGRFPQNWSVEDSLRSVPSEKASINKPLYLFFRRNRTKLDAIDGTYRMNGKLSFRSVWLKGEQPSAVNCVHQLLLGQRMMADEFFCATCGESRASKRCAACKMVFLQLQVNYCNSQCQKLHWFTHKKWCPKLAEDFKRLYTTQEAKTATAVINGDLEKTLDNMKIETSDREKKLEG</sequence>
<keyword evidence="5" id="KW-0862">Zinc</keyword>
<evidence type="ECO:0000256" key="2">
    <source>
        <dbReference type="ARBA" id="ARBA00022723"/>
    </source>
</evidence>
<dbReference type="InterPro" id="IPR052452">
    <property type="entry name" value="Ankyrin-MYND_dom_contain_2"/>
</dbReference>
<evidence type="ECO:0000256" key="7">
    <source>
        <dbReference type="ARBA" id="ARBA00023273"/>
    </source>
</evidence>
<dbReference type="PANTHER" id="PTHR24150">
    <property type="entry name" value="ANKYRIN REPEAT AND MYND DOMAIN-CONTAINING PROTEIN 2"/>
    <property type="match status" value="1"/>
</dbReference>
<keyword evidence="10" id="KW-1185">Reference proteome</keyword>
<accession>A0A915K473</accession>